<gene>
    <name evidence="1" type="ORF">DCCM_3501</name>
</gene>
<evidence type="ECO:0000313" key="2">
    <source>
        <dbReference type="Proteomes" id="UP000239549"/>
    </source>
</evidence>
<comment type="caution">
    <text evidence="1">The sequence shown here is derived from an EMBL/GenBank/DDBJ whole genome shotgun (WGS) entry which is preliminary data.</text>
</comment>
<protein>
    <submittedName>
        <fullName evidence="1">Uncharacterized protein</fullName>
    </submittedName>
</protein>
<name>A0A2L2XDS5_9FIRM</name>
<dbReference type="Proteomes" id="UP000239549">
    <property type="component" value="Unassembled WGS sequence"/>
</dbReference>
<dbReference type="EMBL" id="BFAV01000140">
    <property type="protein sequence ID" value="GBF34388.1"/>
    <property type="molecule type" value="Genomic_DNA"/>
</dbReference>
<keyword evidence="2" id="KW-1185">Reference proteome</keyword>
<dbReference type="AlphaFoldDB" id="A0A2L2XDS5"/>
<organism evidence="1 2">
    <name type="scientific">Desulfocucumis palustris</name>
    <dbReference type="NCBI Taxonomy" id="1898651"/>
    <lineage>
        <taxon>Bacteria</taxon>
        <taxon>Bacillati</taxon>
        <taxon>Bacillota</taxon>
        <taxon>Clostridia</taxon>
        <taxon>Eubacteriales</taxon>
        <taxon>Desulfocucumaceae</taxon>
        <taxon>Desulfocucumis</taxon>
    </lineage>
</organism>
<sequence length="44" mass="5365">MKLLYFIYMKILISANIFKTWQYKFQLFKKLALDFTGFSPQKPL</sequence>
<evidence type="ECO:0000313" key="1">
    <source>
        <dbReference type="EMBL" id="GBF34388.1"/>
    </source>
</evidence>
<proteinExistence type="predicted"/>
<reference evidence="2" key="1">
    <citation type="submission" date="2018-02" db="EMBL/GenBank/DDBJ databases">
        <title>Genome sequence of Desulfocucumis palustris strain NAW-5.</title>
        <authorList>
            <person name="Watanabe M."/>
            <person name="Kojima H."/>
            <person name="Fukui M."/>
        </authorList>
    </citation>
    <scope>NUCLEOTIDE SEQUENCE [LARGE SCALE GENOMIC DNA]</scope>
    <source>
        <strain evidence="2">NAW-5</strain>
    </source>
</reference>
<accession>A0A2L2XDS5</accession>